<dbReference type="InterPro" id="IPR007730">
    <property type="entry name" value="SPOR-like_dom"/>
</dbReference>
<proteinExistence type="predicted"/>
<protein>
    <recommendedName>
        <fullName evidence="3">SPOR domain-containing protein</fullName>
    </recommendedName>
</protein>
<dbReference type="GO" id="GO:0016887">
    <property type="term" value="F:ATP hydrolysis activity"/>
    <property type="evidence" value="ECO:0007669"/>
    <property type="project" value="InterPro"/>
</dbReference>
<feature type="domain" description="SPOR" evidence="3">
    <location>
        <begin position="449"/>
        <end position="527"/>
    </location>
</feature>
<dbReference type="InterPro" id="IPR052026">
    <property type="entry name" value="ExeA_AAA_ATPase_DNA-bind"/>
</dbReference>
<dbReference type="PANTHER" id="PTHR35894:SF7">
    <property type="entry name" value="GENERAL SECRETION PATHWAY PROTEIN A-RELATED"/>
    <property type="match status" value="1"/>
</dbReference>
<dbReference type="Gene3D" id="3.30.70.1070">
    <property type="entry name" value="Sporulation related repeat"/>
    <property type="match status" value="1"/>
</dbReference>
<organism evidence="4 5">
    <name type="scientific">Photobacterium galatheae</name>
    <dbReference type="NCBI Taxonomy" id="1654360"/>
    <lineage>
        <taxon>Bacteria</taxon>
        <taxon>Pseudomonadati</taxon>
        <taxon>Pseudomonadota</taxon>
        <taxon>Gammaproteobacteria</taxon>
        <taxon>Vibrionales</taxon>
        <taxon>Vibrionaceae</taxon>
        <taxon>Photobacterium</taxon>
    </lineage>
</organism>
<dbReference type="Pfam" id="PF13401">
    <property type="entry name" value="AAA_22"/>
    <property type="match status" value="1"/>
</dbReference>
<keyword evidence="2" id="KW-0472">Membrane</keyword>
<evidence type="ECO:0000313" key="5">
    <source>
        <dbReference type="Proteomes" id="UP000027192"/>
    </source>
</evidence>
<dbReference type="Proteomes" id="UP000027192">
    <property type="component" value="Unassembled WGS sequence"/>
</dbReference>
<dbReference type="InterPro" id="IPR027417">
    <property type="entry name" value="P-loop_NTPase"/>
</dbReference>
<reference evidence="4 5" key="1">
    <citation type="submission" date="2014-04" db="EMBL/GenBank/DDBJ databases">
        <title>Draft genome sequence of Photobacterium halotolerans S2753: a solonamide, ngercheumicin and holomycin producer.</title>
        <authorList>
            <person name="Machado H.R."/>
            <person name="Gram L."/>
        </authorList>
    </citation>
    <scope>NUCLEOTIDE SEQUENCE [LARGE SCALE GENOMIC DNA]</scope>
    <source>
        <strain evidence="4 5">S2753</strain>
    </source>
</reference>
<keyword evidence="2" id="KW-1133">Transmembrane helix</keyword>
<dbReference type="InterPro" id="IPR036680">
    <property type="entry name" value="SPOR-like_sf"/>
</dbReference>
<dbReference type="EMBL" id="JMIB01000030">
    <property type="protein sequence ID" value="KDM90599.1"/>
    <property type="molecule type" value="Genomic_DNA"/>
</dbReference>
<keyword evidence="5" id="KW-1185">Reference proteome</keyword>
<dbReference type="InterPro" id="IPR049945">
    <property type="entry name" value="AAA_22"/>
</dbReference>
<feature type="transmembrane region" description="Helical" evidence="2">
    <location>
        <begin position="233"/>
        <end position="255"/>
    </location>
</feature>
<feature type="region of interest" description="Disordered" evidence="1">
    <location>
        <begin position="402"/>
        <end position="431"/>
    </location>
</feature>
<dbReference type="GO" id="GO:0042834">
    <property type="term" value="F:peptidoglycan binding"/>
    <property type="evidence" value="ECO:0007669"/>
    <property type="project" value="InterPro"/>
</dbReference>
<dbReference type="PROSITE" id="PS51724">
    <property type="entry name" value="SPOR"/>
    <property type="match status" value="1"/>
</dbReference>
<evidence type="ECO:0000259" key="3">
    <source>
        <dbReference type="PROSITE" id="PS51724"/>
    </source>
</evidence>
<dbReference type="AlphaFoldDB" id="A0A066RJT9"/>
<dbReference type="PANTHER" id="PTHR35894">
    <property type="entry name" value="GENERAL SECRETION PATHWAY PROTEIN A-RELATED"/>
    <property type="match status" value="1"/>
</dbReference>
<keyword evidence="2" id="KW-0812">Transmembrane</keyword>
<dbReference type="SUPFAM" id="SSF52540">
    <property type="entry name" value="P-loop containing nucleoside triphosphate hydrolases"/>
    <property type="match status" value="1"/>
</dbReference>
<evidence type="ECO:0000313" key="4">
    <source>
        <dbReference type="EMBL" id="KDM90599.1"/>
    </source>
</evidence>
<evidence type="ECO:0000256" key="1">
    <source>
        <dbReference type="SAM" id="MobiDB-lite"/>
    </source>
</evidence>
<dbReference type="STRING" id="1654360.EA58_15925"/>
<name>A0A066RJT9_9GAMM</name>
<gene>
    <name evidence="4" type="ORF">EA58_15925</name>
</gene>
<sequence>MTSLDLDSQIHLLSRVQFLTRFGSHLIQISGDAGAGKTWLAQRYLEQWADADGSQARQALLMCHPAQNDSQHRSILLNQLIPNAVFNDSDPLQQSLERLLEGKPAELLLVIDDAHLLSPALIGELWALVMKAQQASGWQINVLLFSQTGQLTKALRQVSHGQGQSPLELEIPALSEAEVQTFMELVLASHFLDANQRRALKAQAAEVAPTPGALMTLDHTEISKMASSSSRTFSPMSLLLLLIVLIGAASVFWFLPSDDAKAPQQSAAERDAAPALDETLAQSGNALVVNETVSSEGVPETVPETKVTLEQPTVAIETETTTDATVAAARAPTTENTDALPAPVQLEGLTVGRSSESAKRVVVPSDVVDAMITEQETGGSGELAVASQSDLKAAIDEVLATDPQGRADSEGSTDVTGVAAPAEQPASVSPPPLASLQAEMADDMDTLKAVNSRHYALQLAAMHSLEATRSFLEEYGVKETAQVYQTQRQGVRWYIVVTGNYASVAAARRAQAQLPDKVQSVQPWVKSYTQIHREIERAQ</sequence>
<dbReference type="Pfam" id="PF05036">
    <property type="entry name" value="SPOR"/>
    <property type="match status" value="1"/>
</dbReference>
<evidence type="ECO:0000256" key="2">
    <source>
        <dbReference type="SAM" id="Phobius"/>
    </source>
</evidence>
<comment type="caution">
    <text evidence="4">The sequence shown here is derived from an EMBL/GenBank/DDBJ whole genome shotgun (WGS) entry which is preliminary data.</text>
</comment>
<dbReference type="Gene3D" id="3.40.50.300">
    <property type="entry name" value="P-loop containing nucleotide triphosphate hydrolases"/>
    <property type="match status" value="1"/>
</dbReference>
<accession>A0A066RJT9</accession>